<evidence type="ECO:0000256" key="1">
    <source>
        <dbReference type="SAM" id="MobiDB-lite"/>
    </source>
</evidence>
<dbReference type="AlphaFoldDB" id="A0A3P7IXP8"/>
<organism evidence="2 3">
    <name type="scientific">Strongylus vulgaris</name>
    <name type="common">Blood worm</name>
    <dbReference type="NCBI Taxonomy" id="40348"/>
    <lineage>
        <taxon>Eukaryota</taxon>
        <taxon>Metazoa</taxon>
        <taxon>Ecdysozoa</taxon>
        <taxon>Nematoda</taxon>
        <taxon>Chromadorea</taxon>
        <taxon>Rhabditida</taxon>
        <taxon>Rhabditina</taxon>
        <taxon>Rhabditomorpha</taxon>
        <taxon>Strongyloidea</taxon>
        <taxon>Strongylidae</taxon>
        <taxon>Strongylus</taxon>
    </lineage>
</organism>
<feature type="region of interest" description="Disordered" evidence="1">
    <location>
        <begin position="1"/>
        <end position="21"/>
    </location>
</feature>
<accession>A0A3P7IXP8</accession>
<dbReference type="Proteomes" id="UP000270094">
    <property type="component" value="Unassembled WGS sequence"/>
</dbReference>
<sequence>MESITTNPQISIAHQHPRQIPLSPGKISLRILPAEAAIQTMKAATPRPDHVSANFWRAGEHPNEMLAAHLTSYLQREDPRPAENLQNNPLS</sequence>
<proteinExistence type="predicted"/>
<feature type="compositionally biased region" description="Polar residues" evidence="1">
    <location>
        <begin position="1"/>
        <end position="12"/>
    </location>
</feature>
<gene>
    <name evidence="2" type="ORF">SVUK_LOCUS12908</name>
</gene>
<evidence type="ECO:0000313" key="3">
    <source>
        <dbReference type="Proteomes" id="UP000270094"/>
    </source>
</evidence>
<reference evidence="2 3" key="1">
    <citation type="submission" date="2018-11" db="EMBL/GenBank/DDBJ databases">
        <authorList>
            <consortium name="Pathogen Informatics"/>
        </authorList>
    </citation>
    <scope>NUCLEOTIDE SEQUENCE [LARGE SCALE GENOMIC DNA]</scope>
</reference>
<keyword evidence="3" id="KW-1185">Reference proteome</keyword>
<protein>
    <submittedName>
        <fullName evidence="2">Uncharacterized protein</fullName>
    </submittedName>
</protein>
<name>A0A3P7IXP8_STRVU</name>
<evidence type="ECO:0000313" key="2">
    <source>
        <dbReference type="EMBL" id="VDM77910.1"/>
    </source>
</evidence>
<dbReference type="EMBL" id="UYYB01100481">
    <property type="protein sequence ID" value="VDM77910.1"/>
    <property type="molecule type" value="Genomic_DNA"/>
</dbReference>